<dbReference type="OMA" id="HNNESEP"/>
<dbReference type="FunFam" id="1.10.472.80:FF:000027">
    <property type="entry name" value="GTPase activating protein (Evi5)"/>
    <property type="match status" value="1"/>
</dbReference>
<protein>
    <submittedName>
        <fullName evidence="5">TBC1 domain family member 1</fullName>
    </submittedName>
</protein>
<sequence length="269" mass="30726">MKHIMFTLGLRNQYKSDMGALQVQMYQLARLIQNIVPDIHELFDKLDVSPMLYAAPWFLTIFASHFPIGFVARLLDMMFLQGLSVLFKVSALLLKTHQAQILKCNSFESVVSFLKTTLPSSGHIGMEKVLDQVLALDVEKLLQTYQIEYMVLKEEMTEHNNESEPTASLRNQFENENKELQKQNMELSDQLQVALNTVSKLEASVTSYQSTIRKLESHVSTLQDERDALHHSVNILRKRLEALETTATSPPKEVELISFSQPDSTNIKK</sequence>
<gene>
    <name evidence="5" type="ORF">X975_23641</name>
</gene>
<accession>A0A087UMP3</accession>
<evidence type="ECO:0000313" key="5">
    <source>
        <dbReference type="EMBL" id="KFM78632.1"/>
    </source>
</evidence>
<name>A0A087UMP3_STEMI</name>
<dbReference type="PANTHER" id="PTHR47219:SF16">
    <property type="entry name" value="GTPASE ACTIVATING PROTEIN"/>
    <property type="match status" value="1"/>
</dbReference>
<evidence type="ECO:0000256" key="2">
    <source>
        <dbReference type="SAM" id="MobiDB-lite"/>
    </source>
</evidence>
<dbReference type="InterPro" id="IPR000195">
    <property type="entry name" value="Rab-GAP-TBC_dom"/>
</dbReference>
<feature type="coiled-coil region" evidence="1">
    <location>
        <begin position="142"/>
        <end position="225"/>
    </location>
</feature>
<dbReference type="AlphaFoldDB" id="A0A087UMP3"/>
<keyword evidence="3" id="KW-0472">Membrane</keyword>
<dbReference type="Proteomes" id="UP000054359">
    <property type="component" value="Unassembled WGS sequence"/>
</dbReference>
<feature type="compositionally biased region" description="Polar residues" evidence="2">
    <location>
        <begin position="258"/>
        <end position="269"/>
    </location>
</feature>
<evidence type="ECO:0000256" key="3">
    <source>
        <dbReference type="SAM" id="Phobius"/>
    </source>
</evidence>
<dbReference type="EMBL" id="KK120595">
    <property type="protein sequence ID" value="KFM78632.1"/>
    <property type="molecule type" value="Genomic_DNA"/>
</dbReference>
<dbReference type="Gene3D" id="1.10.472.80">
    <property type="entry name" value="Ypt/Rab-GAP domain of gyp1p, domain 3"/>
    <property type="match status" value="1"/>
</dbReference>
<evidence type="ECO:0000256" key="1">
    <source>
        <dbReference type="SAM" id="Coils"/>
    </source>
</evidence>
<reference evidence="5 6" key="1">
    <citation type="submission" date="2013-11" db="EMBL/GenBank/DDBJ databases">
        <title>Genome sequencing of Stegodyphus mimosarum.</title>
        <authorList>
            <person name="Bechsgaard J."/>
        </authorList>
    </citation>
    <scope>NUCLEOTIDE SEQUENCE [LARGE SCALE GENOMIC DNA]</scope>
</reference>
<keyword evidence="3" id="KW-0812">Transmembrane</keyword>
<feature type="region of interest" description="Disordered" evidence="2">
    <location>
        <begin position="246"/>
        <end position="269"/>
    </location>
</feature>
<keyword evidence="3" id="KW-1133">Transmembrane helix</keyword>
<dbReference type="PANTHER" id="PTHR47219">
    <property type="entry name" value="RAB GTPASE-ACTIVATING PROTEIN 1-LIKE"/>
    <property type="match status" value="1"/>
</dbReference>
<dbReference type="PROSITE" id="PS50086">
    <property type="entry name" value="TBC_RABGAP"/>
    <property type="match status" value="1"/>
</dbReference>
<proteinExistence type="predicted"/>
<evidence type="ECO:0000313" key="6">
    <source>
        <dbReference type="Proteomes" id="UP000054359"/>
    </source>
</evidence>
<dbReference type="OrthoDB" id="295078at2759"/>
<dbReference type="Pfam" id="PF23436">
    <property type="entry name" value="RabGap-TBC_2"/>
    <property type="match status" value="1"/>
</dbReference>
<dbReference type="STRING" id="407821.A0A087UMP3"/>
<dbReference type="Gene3D" id="1.20.5.340">
    <property type="match status" value="1"/>
</dbReference>
<dbReference type="SUPFAM" id="SSF47923">
    <property type="entry name" value="Ypt/Rab-GAP domain of gyp1p"/>
    <property type="match status" value="1"/>
</dbReference>
<dbReference type="InterPro" id="IPR035969">
    <property type="entry name" value="Rab-GAP_TBC_sf"/>
</dbReference>
<feature type="non-terminal residue" evidence="5">
    <location>
        <position position="269"/>
    </location>
</feature>
<keyword evidence="6" id="KW-1185">Reference proteome</keyword>
<organism evidence="5 6">
    <name type="scientific">Stegodyphus mimosarum</name>
    <name type="common">African social velvet spider</name>
    <dbReference type="NCBI Taxonomy" id="407821"/>
    <lineage>
        <taxon>Eukaryota</taxon>
        <taxon>Metazoa</taxon>
        <taxon>Ecdysozoa</taxon>
        <taxon>Arthropoda</taxon>
        <taxon>Chelicerata</taxon>
        <taxon>Arachnida</taxon>
        <taxon>Araneae</taxon>
        <taxon>Araneomorphae</taxon>
        <taxon>Entelegynae</taxon>
        <taxon>Eresoidea</taxon>
        <taxon>Eresidae</taxon>
        <taxon>Stegodyphus</taxon>
    </lineage>
</organism>
<keyword evidence="1" id="KW-0175">Coiled coil</keyword>
<feature type="transmembrane region" description="Helical" evidence="3">
    <location>
        <begin position="54"/>
        <end position="75"/>
    </location>
</feature>
<dbReference type="InterPro" id="IPR050302">
    <property type="entry name" value="Rab_GAP_TBC_domain"/>
</dbReference>
<evidence type="ECO:0000259" key="4">
    <source>
        <dbReference type="PROSITE" id="PS50086"/>
    </source>
</evidence>
<feature type="domain" description="Rab-GAP TBC" evidence="4">
    <location>
        <begin position="1"/>
        <end position="82"/>
    </location>
</feature>